<dbReference type="GO" id="GO:0005524">
    <property type="term" value="F:ATP binding"/>
    <property type="evidence" value="ECO:0007669"/>
    <property type="project" value="UniProtKB-KW"/>
</dbReference>
<keyword evidence="9" id="KW-0175">Coiled coil</keyword>
<evidence type="ECO:0000256" key="1">
    <source>
        <dbReference type="ARBA" id="ARBA00003618"/>
    </source>
</evidence>
<evidence type="ECO:0000256" key="6">
    <source>
        <dbReference type="ARBA" id="ARBA00022840"/>
    </source>
</evidence>
<dbReference type="CDD" id="cd03241">
    <property type="entry name" value="ABC_RecN"/>
    <property type="match status" value="2"/>
</dbReference>
<feature type="domain" description="RecF/RecN/SMC N-terminal" evidence="10">
    <location>
        <begin position="2"/>
        <end position="519"/>
    </location>
</feature>
<evidence type="ECO:0000256" key="7">
    <source>
        <dbReference type="ARBA" id="ARBA00023204"/>
    </source>
</evidence>
<dbReference type="InterPro" id="IPR003395">
    <property type="entry name" value="RecF/RecN/SMC_N"/>
</dbReference>
<dbReference type="Gene3D" id="3.40.50.300">
    <property type="entry name" value="P-loop containing nucleotide triphosphate hydrolases"/>
    <property type="match status" value="2"/>
</dbReference>
<comment type="similarity">
    <text evidence="2">Belongs to the RecN family.</text>
</comment>
<reference evidence="11" key="1">
    <citation type="submission" date="2018-06" db="EMBL/GenBank/DDBJ databases">
        <authorList>
            <person name="Zhirakovskaya E."/>
        </authorList>
    </citation>
    <scope>NUCLEOTIDE SEQUENCE</scope>
</reference>
<evidence type="ECO:0000256" key="4">
    <source>
        <dbReference type="ARBA" id="ARBA00022741"/>
    </source>
</evidence>
<dbReference type="PIRSF" id="PIRSF003128">
    <property type="entry name" value="RecN"/>
    <property type="match status" value="1"/>
</dbReference>
<gene>
    <name evidence="11" type="ORF">MNBD_NITROSPINAE01-1344</name>
</gene>
<dbReference type="EMBL" id="UOGC01000128">
    <property type="protein sequence ID" value="VAX21845.1"/>
    <property type="molecule type" value="Genomic_DNA"/>
</dbReference>
<proteinExistence type="inferred from homology"/>
<evidence type="ECO:0000256" key="2">
    <source>
        <dbReference type="ARBA" id="ARBA00009441"/>
    </source>
</evidence>
<sequence>MLSDLKIKDFAIINEIAVEFEQGFNAITGETGAGKSILIGALGLIMGGRSSEDMIRASADRAVLEARFLISDAPSAKSWLDDNGMEEGDELLIRRVISRKGKSRAFINGAMATVAQVKALGALLVDTHGQHETQTLFDTESHLPFLDSFLELDRMRATYGKKFAEFEKARRRLKDMRDNQKEVERKLDLLKFQVQEITEANLSSGEDKKLETEKQKLTYADKLLESAVTASDALDEGENSAINLAGQALTQLTRMAEIDGTVKPFKESIESALIQMEEAGGELRAWASTLEQNPEKLAEVDDRLELVRALKRKYGDTIEEIIEFQEKAAKELESIEFDRDHIDKLLLEVSRLGAETASLAESLNRKRVEGATKFAKAVERQLKDLSMEKARVEPLFTYDDDPESPMEKEGRKIKLSPTGAGKIEILFSSNAGEPPKPLAKIASGGEISRVMLALKTILSGKQPRAVMVFDEIDAGIGGVTADRLGEKMRDLAKTSQVFCVTHSAQVARFSHAHYHIAKSVKGGQTSVHVKRLAREGRVMELARMAGGGSARDSALKWAEEALEGV</sequence>
<keyword evidence="5" id="KW-0227">DNA damage</keyword>
<dbReference type="GO" id="GO:0043590">
    <property type="term" value="C:bacterial nucleoid"/>
    <property type="evidence" value="ECO:0007669"/>
    <property type="project" value="TreeGrafter"/>
</dbReference>
<dbReference type="PANTHER" id="PTHR11059:SF0">
    <property type="entry name" value="DNA REPAIR PROTEIN RECN"/>
    <property type="match status" value="1"/>
</dbReference>
<dbReference type="AlphaFoldDB" id="A0A3B1CS38"/>
<evidence type="ECO:0000256" key="3">
    <source>
        <dbReference type="ARBA" id="ARBA00021315"/>
    </source>
</evidence>
<comment type="function">
    <text evidence="1">May be involved in recombinational repair of damaged DNA.</text>
</comment>
<dbReference type="GO" id="GO:0006281">
    <property type="term" value="P:DNA repair"/>
    <property type="evidence" value="ECO:0007669"/>
    <property type="project" value="UniProtKB-KW"/>
</dbReference>
<evidence type="ECO:0000256" key="8">
    <source>
        <dbReference type="ARBA" id="ARBA00033408"/>
    </source>
</evidence>
<dbReference type="FunFam" id="3.40.50.300:FF:000319">
    <property type="entry name" value="DNA repair protein RecN"/>
    <property type="match status" value="1"/>
</dbReference>
<dbReference type="NCBIfam" id="NF008121">
    <property type="entry name" value="PRK10869.1"/>
    <property type="match status" value="1"/>
</dbReference>
<protein>
    <recommendedName>
        <fullName evidence="3">DNA repair protein RecN</fullName>
    </recommendedName>
    <alternativeName>
        <fullName evidence="8">Recombination protein N</fullName>
    </alternativeName>
</protein>
<accession>A0A3B1CS38</accession>
<evidence type="ECO:0000313" key="11">
    <source>
        <dbReference type="EMBL" id="VAX21845.1"/>
    </source>
</evidence>
<dbReference type="GO" id="GO:0006310">
    <property type="term" value="P:DNA recombination"/>
    <property type="evidence" value="ECO:0007669"/>
    <property type="project" value="InterPro"/>
</dbReference>
<feature type="coiled-coil region" evidence="9">
    <location>
        <begin position="166"/>
        <end position="200"/>
    </location>
</feature>
<dbReference type="GO" id="GO:0009432">
    <property type="term" value="P:SOS response"/>
    <property type="evidence" value="ECO:0007669"/>
    <property type="project" value="TreeGrafter"/>
</dbReference>
<keyword evidence="6" id="KW-0067">ATP-binding</keyword>
<evidence type="ECO:0000256" key="9">
    <source>
        <dbReference type="SAM" id="Coils"/>
    </source>
</evidence>
<dbReference type="NCBIfam" id="TIGR00634">
    <property type="entry name" value="recN"/>
    <property type="match status" value="1"/>
</dbReference>
<dbReference type="Pfam" id="PF02463">
    <property type="entry name" value="SMC_N"/>
    <property type="match status" value="1"/>
</dbReference>
<keyword evidence="7" id="KW-0234">DNA repair</keyword>
<dbReference type="SUPFAM" id="SSF52540">
    <property type="entry name" value="P-loop containing nucleoside triphosphate hydrolases"/>
    <property type="match status" value="1"/>
</dbReference>
<name>A0A3B1CS38_9ZZZZ</name>
<evidence type="ECO:0000259" key="10">
    <source>
        <dbReference type="Pfam" id="PF02463"/>
    </source>
</evidence>
<dbReference type="InterPro" id="IPR004604">
    <property type="entry name" value="DNA_recomb/repair_RecN"/>
</dbReference>
<keyword evidence="4" id="KW-0547">Nucleotide-binding</keyword>
<organism evidence="11">
    <name type="scientific">hydrothermal vent metagenome</name>
    <dbReference type="NCBI Taxonomy" id="652676"/>
    <lineage>
        <taxon>unclassified sequences</taxon>
        <taxon>metagenomes</taxon>
        <taxon>ecological metagenomes</taxon>
    </lineage>
</organism>
<dbReference type="InterPro" id="IPR027417">
    <property type="entry name" value="P-loop_NTPase"/>
</dbReference>
<dbReference type="PANTHER" id="PTHR11059">
    <property type="entry name" value="DNA REPAIR PROTEIN RECN"/>
    <property type="match status" value="1"/>
</dbReference>
<evidence type="ECO:0000256" key="5">
    <source>
        <dbReference type="ARBA" id="ARBA00022763"/>
    </source>
</evidence>